<sequence length="186" mass="19801">MLGGNGVHGVSHPKVDDHAGVPAGTTSFYFRTRKALMHAMATRLAELDLADFSMMAELAEDHATQFTGTAGLARIVMYVNSEPWLTRAKARYELALLAGRDAELAAALSDSADRLYALARNVVTQWHPADSAPDPALVDDQAIATLAFINGIMLTFVAGQPAVDDPEHLDRLIQGVIAGVAHVRGG</sequence>
<reference evidence="2 3" key="1">
    <citation type="submission" date="2016-06" db="EMBL/GenBank/DDBJ databases">
        <authorList>
            <person name="Kjaerup R.B."/>
            <person name="Dalgaard T.S."/>
            <person name="Juul-Madsen H.R."/>
        </authorList>
    </citation>
    <scope>NUCLEOTIDE SEQUENCE [LARGE SCALE GENOMIC DNA]</scope>
    <source>
        <strain evidence="2 3">852002-51834_SCH5396731</strain>
    </source>
</reference>
<comment type="caution">
    <text evidence="2">The sequence shown here is derived from an EMBL/GenBank/DDBJ whole genome shotgun (WGS) entry which is preliminary data.</text>
</comment>
<feature type="domain" description="Tetracyclin repressor-like C-terminal group 31" evidence="1">
    <location>
        <begin position="71"/>
        <end position="178"/>
    </location>
</feature>
<dbReference type="Gene3D" id="1.10.357.10">
    <property type="entry name" value="Tetracycline Repressor, domain 2"/>
    <property type="match status" value="1"/>
</dbReference>
<evidence type="ECO:0000259" key="1">
    <source>
        <dbReference type="Pfam" id="PF17940"/>
    </source>
</evidence>
<dbReference type="OrthoDB" id="7506349at2"/>
<gene>
    <name evidence="2" type="ORF">A5760_22245</name>
</gene>
<dbReference type="SUPFAM" id="SSF46689">
    <property type="entry name" value="Homeodomain-like"/>
    <property type="match status" value="1"/>
</dbReference>
<evidence type="ECO:0000313" key="3">
    <source>
        <dbReference type="Proteomes" id="UP000091914"/>
    </source>
</evidence>
<dbReference type="InterPro" id="IPR009057">
    <property type="entry name" value="Homeodomain-like_sf"/>
</dbReference>
<organism evidence="2 3">
    <name type="scientific">Mycobacterium colombiense</name>
    <dbReference type="NCBI Taxonomy" id="339268"/>
    <lineage>
        <taxon>Bacteria</taxon>
        <taxon>Bacillati</taxon>
        <taxon>Actinomycetota</taxon>
        <taxon>Actinomycetes</taxon>
        <taxon>Mycobacteriales</taxon>
        <taxon>Mycobacteriaceae</taxon>
        <taxon>Mycobacterium</taxon>
        <taxon>Mycobacterium avium complex (MAC)</taxon>
    </lineage>
</organism>
<dbReference type="Proteomes" id="UP000091914">
    <property type="component" value="Unassembled WGS sequence"/>
</dbReference>
<proteinExistence type="predicted"/>
<dbReference type="InterPro" id="IPR041583">
    <property type="entry name" value="TetR_C_31"/>
</dbReference>
<dbReference type="EMBL" id="LZSX01000107">
    <property type="protein sequence ID" value="OBB78207.1"/>
    <property type="molecule type" value="Genomic_DNA"/>
</dbReference>
<accession>A0A1A0V4P9</accession>
<name>A0A1A0V4P9_9MYCO</name>
<protein>
    <submittedName>
        <fullName evidence="2">Transcriptional regulator</fullName>
    </submittedName>
</protein>
<dbReference type="Pfam" id="PF17940">
    <property type="entry name" value="TetR_C_31"/>
    <property type="match status" value="1"/>
</dbReference>
<evidence type="ECO:0000313" key="2">
    <source>
        <dbReference type="EMBL" id="OBB78207.1"/>
    </source>
</evidence>
<dbReference type="RefSeq" id="WP_064886018.1">
    <property type="nucleotide sequence ID" value="NZ_LZSX01000107.1"/>
</dbReference>
<dbReference type="AlphaFoldDB" id="A0A1A0V4P9"/>